<dbReference type="Proteomes" id="UP001610334">
    <property type="component" value="Unassembled WGS sequence"/>
</dbReference>
<keyword evidence="2" id="KW-1185">Reference proteome</keyword>
<comment type="caution">
    <text evidence="1">The sequence shown here is derived from an EMBL/GenBank/DDBJ whole genome shotgun (WGS) entry which is preliminary data.</text>
</comment>
<evidence type="ECO:0000313" key="2">
    <source>
        <dbReference type="Proteomes" id="UP001610334"/>
    </source>
</evidence>
<sequence>MVHEGPGQDCEWLNLVFRRAFWIMDGQAQTQDISVSGCSPLKACIAGTLCSCWSSAGVWRVCIITCVCICCLLMQSRVWFACELTESEKGQPAWKPKRNPFIQSLSASRCNAGHRRIDRARTPIPEIQNFGRERLP</sequence>
<accession>A0ABR4HQA8</accession>
<dbReference type="EMBL" id="JBFXLT010000017">
    <property type="protein sequence ID" value="KAL2817530.1"/>
    <property type="molecule type" value="Genomic_DNA"/>
</dbReference>
<name>A0ABR4HQA8_9EURO</name>
<reference evidence="1 2" key="1">
    <citation type="submission" date="2024-07" db="EMBL/GenBank/DDBJ databases">
        <title>Section-level genome sequencing and comparative genomics of Aspergillus sections Usti and Cavernicolus.</title>
        <authorList>
            <consortium name="Lawrence Berkeley National Laboratory"/>
            <person name="Nybo J.L."/>
            <person name="Vesth T.C."/>
            <person name="Theobald S."/>
            <person name="Frisvad J.C."/>
            <person name="Larsen T.O."/>
            <person name="Kjaerboelling I."/>
            <person name="Rothschild-Mancinelli K."/>
            <person name="Lyhne E.K."/>
            <person name="Kogle M.E."/>
            <person name="Barry K."/>
            <person name="Clum A."/>
            <person name="Na H."/>
            <person name="Ledsgaard L."/>
            <person name="Lin J."/>
            <person name="Lipzen A."/>
            <person name="Kuo A."/>
            <person name="Riley R."/>
            <person name="Mondo S."/>
            <person name="Labutti K."/>
            <person name="Haridas S."/>
            <person name="Pangalinan J."/>
            <person name="Salamov A.A."/>
            <person name="Simmons B.A."/>
            <person name="Magnuson J.K."/>
            <person name="Chen J."/>
            <person name="Drula E."/>
            <person name="Henrissat B."/>
            <person name="Wiebenga A."/>
            <person name="Lubbers R.J."/>
            <person name="Gomes A.C."/>
            <person name="Makela M.R."/>
            <person name="Stajich J."/>
            <person name="Grigoriev I.V."/>
            <person name="Mortensen U.H."/>
            <person name="De Vries R.P."/>
            <person name="Baker S.E."/>
            <person name="Andersen M.R."/>
        </authorList>
    </citation>
    <scope>NUCLEOTIDE SEQUENCE [LARGE SCALE GENOMIC DNA]</scope>
    <source>
        <strain evidence="1 2">CBS 588.65</strain>
    </source>
</reference>
<proteinExistence type="predicted"/>
<protein>
    <submittedName>
        <fullName evidence="1">Uncharacterized protein</fullName>
    </submittedName>
</protein>
<evidence type="ECO:0000313" key="1">
    <source>
        <dbReference type="EMBL" id="KAL2817530.1"/>
    </source>
</evidence>
<gene>
    <name evidence="1" type="ORF">BJX63DRAFT_385346</name>
</gene>
<organism evidence="1 2">
    <name type="scientific">Aspergillus granulosus</name>
    <dbReference type="NCBI Taxonomy" id="176169"/>
    <lineage>
        <taxon>Eukaryota</taxon>
        <taxon>Fungi</taxon>
        <taxon>Dikarya</taxon>
        <taxon>Ascomycota</taxon>
        <taxon>Pezizomycotina</taxon>
        <taxon>Eurotiomycetes</taxon>
        <taxon>Eurotiomycetidae</taxon>
        <taxon>Eurotiales</taxon>
        <taxon>Aspergillaceae</taxon>
        <taxon>Aspergillus</taxon>
        <taxon>Aspergillus subgen. Nidulantes</taxon>
    </lineage>
</organism>